<comment type="subcellular location">
    <subcellularLocation>
        <location evidence="1">Cell envelope</location>
    </subcellularLocation>
</comment>
<keyword evidence="7" id="KW-1185">Reference proteome</keyword>
<dbReference type="InterPro" id="IPR000914">
    <property type="entry name" value="SBP_5_dom"/>
</dbReference>
<comment type="caution">
    <text evidence="6">The sequence shown here is derived from an EMBL/GenBank/DDBJ whole genome shotgun (WGS) entry which is preliminary data.</text>
</comment>
<dbReference type="GO" id="GO:0030313">
    <property type="term" value="C:cell envelope"/>
    <property type="evidence" value="ECO:0007669"/>
    <property type="project" value="UniProtKB-SubCell"/>
</dbReference>
<evidence type="ECO:0000256" key="2">
    <source>
        <dbReference type="ARBA" id="ARBA00005695"/>
    </source>
</evidence>
<organism evidence="6 7">
    <name type="scientific">Actinocrispum wychmicini</name>
    <dbReference type="NCBI Taxonomy" id="1213861"/>
    <lineage>
        <taxon>Bacteria</taxon>
        <taxon>Bacillati</taxon>
        <taxon>Actinomycetota</taxon>
        <taxon>Actinomycetes</taxon>
        <taxon>Pseudonocardiales</taxon>
        <taxon>Pseudonocardiaceae</taxon>
        <taxon>Actinocrispum</taxon>
    </lineage>
</organism>
<gene>
    <name evidence="6" type="ORF">EV192_104491</name>
</gene>
<dbReference type="PANTHER" id="PTHR30290">
    <property type="entry name" value="PERIPLASMIC BINDING COMPONENT OF ABC TRANSPORTER"/>
    <property type="match status" value="1"/>
</dbReference>
<dbReference type="Gene3D" id="3.10.105.10">
    <property type="entry name" value="Dipeptide-binding Protein, Domain 3"/>
    <property type="match status" value="1"/>
</dbReference>
<dbReference type="GO" id="GO:0015833">
    <property type="term" value="P:peptide transport"/>
    <property type="evidence" value="ECO:0007669"/>
    <property type="project" value="TreeGrafter"/>
</dbReference>
<feature type="domain" description="Solute-binding protein family 5" evidence="5">
    <location>
        <begin position="76"/>
        <end position="300"/>
    </location>
</feature>
<comment type="similarity">
    <text evidence="2">Belongs to the bacterial solute-binding protein 5 family.</text>
</comment>
<dbReference type="SUPFAM" id="SSF53850">
    <property type="entry name" value="Periplasmic binding protein-like II"/>
    <property type="match status" value="1"/>
</dbReference>
<sequence>MNQPRCGGRLRLRGDQELPEPVAAHRHPMAAVTRLCARQLFTYRGDAVPGSWQAVAPVPDLAVAVPSIYNAGVGASYTSYVIHLRPDVYWDTDPVRAVTAHDVVRGVKRMCTPFCRPTALPYFTSTIRGLAEYLAGHPATPADLAEYANSHEISGVFALDDQTLVVELLRPALDLVDILAQPCASPVPAEYDAFLPDSAEARRNQRSTGPYRPVIRTGALVLEHNPAWRAESDPIRKRYVDSITVSRDGDVDLELLPSTRATGHPGLGLDPYLALNTRGPGPLRAKKTRRAVANAINRDARTIVPPGNDGHQQPPAPADPAPLTEAGITLTVVHPPSGAAAAQAIAADLAKIDITVHFRPLADDVYARVLTDRAMAEAGEWDVLVGAWYPDWSHGNGRAFLLPLCHSGSVTNPGGHTDPRVDDLIDEAMASPDEPGRAGIALREAERRVLADAAVVPVSFRPPRVPAPRHDGVHGVGVLSALGGLVDLSAVWLSPTPERESLEVRT</sequence>
<dbReference type="AlphaFoldDB" id="A0A4R2JR17"/>
<reference evidence="6 7" key="1">
    <citation type="submission" date="2019-03" db="EMBL/GenBank/DDBJ databases">
        <title>Genomic Encyclopedia of Type Strains, Phase IV (KMG-IV): sequencing the most valuable type-strain genomes for metagenomic binning, comparative biology and taxonomic classification.</title>
        <authorList>
            <person name="Goeker M."/>
        </authorList>
    </citation>
    <scope>NUCLEOTIDE SEQUENCE [LARGE SCALE GENOMIC DNA]</scope>
    <source>
        <strain evidence="6 7">DSM 45934</strain>
    </source>
</reference>
<evidence type="ECO:0000256" key="3">
    <source>
        <dbReference type="ARBA" id="ARBA00022448"/>
    </source>
</evidence>
<keyword evidence="3" id="KW-0813">Transport</keyword>
<dbReference type="OrthoDB" id="9796817at2"/>
<dbReference type="InterPro" id="IPR039424">
    <property type="entry name" value="SBP_5"/>
</dbReference>
<evidence type="ECO:0000256" key="4">
    <source>
        <dbReference type="ARBA" id="ARBA00022729"/>
    </source>
</evidence>
<proteinExistence type="inferred from homology"/>
<evidence type="ECO:0000313" key="6">
    <source>
        <dbReference type="EMBL" id="TCO59648.1"/>
    </source>
</evidence>
<evidence type="ECO:0000259" key="5">
    <source>
        <dbReference type="Pfam" id="PF00496"/>
    </source>
</evidence>
<accession>A0A4R2JR17</accession>
<dbReference type="Proteomes" id="UP000295680">
    <property type="component" value="Unassembled WGS sequence"/>
</dbReference>
<dbReference type="Pfam" id="PF00496">
    <property type="entry name" value="SBP_bac_5"/>
    <property type="match status" value="1"/>
</dbReference>
<evidence type="ECO:0000256" key="1">
    <source>
        <dbReference type="ARBA" id="ARBA00004196"/>
    </source>
</evidence>
<dbReference type="GO" id="GO:1904680">
    <property type="term" value="F:peptide transmembrane transporter activity"/>
    <property type="evidence" value="ECO:0007669"/>
    <property type="project" value="TreeGrafter"/>
</dbReference>
<evidence type="ECO:0000313" key="7">
    <source>
        <dbReference type="Proteomes" id="UP000295680"/>
    </source>
</evidence>
<protein>
    <submittedName>
        <fullName evidence="6">Peptide/nickel transport system substrate-binding protein</fullName>
    </submittedName>
</protein>
<dbReference type="RefSeq" id="WP_132117712.1">
    <property type="nucleotide sequence ID" value="NZ_SLWS01000004.1"/>
</dbReference>
<dbReference type="Gene3D" id="3.40.190.10">
    <property type="entry name" value="Periplasmic binding protein-like II"/>
    <property type="match status" value="1"/>
</dbReference>
<keyword evidence="4" id="KW-0732">Signal</keyword>
<name>A0A4R2JR17_9PSEU</name>
<dbReference type="EMBL" id="SLWS01000004">
    <property type="protein sequence ID" value="TCO59648.1"/>
    <property type="molecule type" value="Genomic_DNA"/>
</dbReference>
<dbReference type="PANTHER" id="PTHR30290:SF10">
    <property type="entry name" value="PERIPLASMIC OLIGOPEPTIDE-BINDING PROTEIN-RELATED"/>
    <property type="match status" value="1"/>
</dbReference>